<feature type="compositionally biased region" description="Low complexity" evidence="1">
    <location>
        <begin position="37"/>
        <end position="54"/>
    </location>
</feature>
<sequence length="280" mass="32272">MGNFIALTGLLLLMAFPIARSFLLRPRPKPTLQNLFSSLDDSTPSDPSSASPSPTEFPVMYASSLAMIPPPSAWPPIQSLRITLKDAGIYRWPPHVNLLYPFVAPNKFNQVSLLLQSALQDFEPFKVKFNKFNVFGNAGRGVLWLQPEYDNETSETLVTLQNILQQTLPYCHHQQKSGTFTPHMTISHFKSKSEAEKLGSELEFEGVEFLVDRIYLMSRNGQDGQFKKGAEVIFGGERILYEYGEWFEEMEEVEFEWVARERKEMQQRRKRKKRKQERTS</sequence>
<reference evidence="4" key="1">
    <citation type="journal article" date="2023" name="Commun. Biol.">
        <title>Genome analysis of Parmales, the sister group of diatoms, reveals the evolutionary specialization of diatoms from phago-mixotrophs to photoautotrophs.</title>
        <authorList>
            <person name="Ban H."/>
            <person name="Sato S."/>
            <person name="Yoshikawa S."/>
            <person name="Yamada K."/>
            <person name="Nakamura Y."/>
            <person name="Ichinomiya M."/>
            <person name="Sato N."/>
            <person name="Blanc-Mathieu R."/>
            <person name="Endo H."/>
            <person name="Kuwata A."/>
            <person name="Ogata H."/>
        </authorList>
    </citation>
    <scope>NUCLEOTIDE SEQUENCE [LARGE SCALE GENOMIC DNA]</scope>
</reference>
<evidence type="ECO:0000313" key="3">
    <source>
        <dbReference type="EMBL" id="GMH80137.1"/>
    </source>
</evidence>
<dbReference type="Proteomes" id="UP001162640">
    <property type="component" value="Unassembled WGS sequence"/>
</dbReference>
<feature type="region of interest" description="Disordered" evidence="1">
    <location>
        <begin position="35"/>
        <end position="54"/>
    </location>
</feature>
<dbReference type="SUPFAM" id="SSF55144">
    <property type="entry name" value="LigT-like"/>
    <property type="match status" value="1"/>
</dbReference>
<protein>
    <submittedName>
        <fullName evidence="3">Uncharacterized protein</fullName>
    </submittedName>
</protein>
<feature type="chain" id="PRO_5040937256" evidence="2">
    <location>
        <begin position="22"/>
        <end position="280"/>
    </location>
</feature>
<evidence type="ECO:0000313" key="4">
    <source>
        <dbReference type="Proteomes" id="UP001162640"/>
    </source>
</evidence>
<organism evidence="3 4">
    <name type="scientific">Triparma laevis f. inornata</name>
    <dbReference type="NCBI Taxonomy" id="1714386"/>
    <lineage>
        <taxon>Eukaryota</taxon>
        <taxon>Sar</taxon>
        <taxon>Stramenopiles</taxon>
        <taxon>Ochrophyta</taxon>
        <taxon>Bolidophyceae</taxon>
        <taxon>Parmales</taxon>
        <taxon>Triparmaceae</taxon>
        <taxon>Triparma</taxon>
    </lineage>
</organism>
<gene>
    <name evidence="3" type="ORF">TL16_g08418</name>
</gene>
<dbReference type="PANTHER" id="PTHR37474:SF1">
    <property type="entry name" value="2'-5' RNA LIGASE FAMILY PROTEIN"/>
    <property type="match status" value="1"/>
</dbReference>
<evidence type="ECO:0000256" key="2">
    <source>
        <dbReference type="SAM" id="SignalP"/>
    </source>
</evidence>
<proteinExistence type="predicted"/>
<comment type="caution">
    <text evidence="3">The sequence shown here is derived from an EMBL/GenBank/DDBJ whole genome shotgun (WGS) entry which is preliminary data.</text>
</comment>
<dbReference type="Pfam" id="PF13563">
    <property type="entry name" value="2_5_RNA_ligase2"/>
    <property type="match status" value="1"/>
</dbReference>
<dbReference type="PANTHER" id="PTHR37474">
    <property type="entry name" value="RNA LIGASE/CYCLIC NUCLEOTIDE PHOSPHODIESTERASE"/>
    <property type="match status" value="1"/>
</dbReference>
<dbReference type="AlphaFoldDB" id="A0A9W7B2X2"/>
<dbReference type="InterPro" id="IPR009097">
    <property type="entry name" value="Cyclic_Pdiesterase"/>
</dbReference>
<dbReference type="Gene3D" id="3.90.1140.10">
    <property type="entry name" value="Cyclic phosphodiesterase"/>
    <property type="match status" value="1"/>
</dbReference>
<name>A0A9W7B2X2_9STRA</name>
<feature type="signal peptide" evidence="2">
    <location>
        <begin position="1"/>
        <end position="21"/>
    </location>
</feature>
<keyword evidence="2" id="KW-0732">Signal</keyword>
<evidence type="ECO:0000256" key="1">
    <source>
        <dbReference type="SAM" id="MobiDB-lite"/>
    </source>
</evidence>
<accession>A0A9W7B2X2</accession>
<dbReference type="EMBL" id="BLQM01000277">
    <property type="protein sequence ID" value="GMH80137.1"/>
    <property type="molecule type" value="Genomic_DNA"/>
</dbReference>